<feature type="transmembrane region" description="Helical" evidence="5">
    <location>
        <begin position="151"/>
        <end position="171"/>
    </location>
</feature>
<feature type="transmembrane region" description="Helical" evidence="5">
    <location>
        <begin position="69"/>
        <end position="88"/>
    </location>
</feature>
<dbReference type="InterPro" id="IPR050638">
    <property type="entry name" value="AA-Vitamin_Transporters"/>
</dbReference>
<organism evidence="7 8">
    <name type="scientific">Photobacterium kishitanii</name>
    <dbReference type="NCBI Taxonomy" id="318456"/>
    <lineage>
        <taxon>Bacteria</taxon>
        <taxon>Pseudomonadati</taxon>
        <taxon>Pseudomonadota</taxon>
        <taxon>Gammaproteobacteria</taxon>
        <taxon>Vibrionales</taxon>
        <taxon>Vibrionaceae</taxon>
        <taxon>Photobacterium</taxon>
    </lineage>
</organism>
<accession>A0A2T3KK35</accession>
<feature type="transmembrane region" description="Helical" evidence="5">
    <location>
        <begin position="35"/>
        <end position="57"/>
    </location>
</feature>
<keyword evidence="3 5" id="KW-1133">Transmembrane helix</keyword>
<dbReference type="RefSeq" id="WP_065173294.1">
    <property type="nucleotide sequence ID" value="NZ_JAUZMV010000002.1"/>
</dbReference>
<dbReference type="Pfam" id="PF00892">
    <property type="entry name" value="EamA"/>
    <property type="match status" value="2"/>
</dbReference>
<evidence type="ECO:0000256" key="1">
    <source>
        <dbReference type="ARBA" id="ARBA00004141"/>
    </source>
</evidence>
<feature type="transmembrane region" description="Helical" evidence="5">
    <location>
        <begin position="183"/>
        <end position="202"/>
    </location>
</feature>
<feature type="domain" description="EamA" evidence="6">
    <location>
        <begin position="152"/>
        <end position="286"/>
    </location>
</feature>
<dbReference type="Proteomes" id="UP000241426">
    <property type="component" value="Unassembled WGS sequence"/>
</dbReference>
<evidence type="ECO:0000313" key="8">
    <source>
        <dbReference type="Proteomes" id="UP000241426"/>
    </source>
</evidence>
<evidence type="ECO:0000313" key="7">
    <source>
        <dbReference type="EMBL" id="PSU99922.1"/>
    </source>
</evidence>
<dbReference type="InterPro" id="IPR037185">
    <property type="entry name" value="EmrE-like"/>
</dbReference>
<dbReference type="AlphaFoldDB" id="A0A2T3KK35"/>
<evidence type="ECO:0000256" key="5">
    <source>
        <dbReference type="SAM" id="Phobius"/>
    </source>
</evidence>
<evidence type="ECO:0000256" key="2">
    <source>
        <dbReference type="ARBA" id="ARBA00022692"/>
    </source>
</evidence>
<feature type="transmembrane region" description="Helical" evidence="5">
    <location>
        <begin position="268"/>
        <end position="286"/>
    </location>
</feature>
<comment type="subcellular location">
    <subcellularLocation>
        <location evidence="1">Membrane</location>
        <topology evidence="1">Multi-pass membrane protein</topology>
    </subcellularLocation>
</comment>
<evidence type="ECO:0000259" key="6">
    <source>
        <dbReference type="Pfam" id="PF00892"/>
    </source>
</evidence>
<reference evidence="7 8" key="1">
    <citation type="submission" date="2018-01" db="EMBL/GenBank/DDBJ databases">
        <title>Whole genome sequencing of Histamine producing bacteria.</title>
        <authorList>
            <person name="Butler K."/>
        </authorList>
    </citation>
    <scope>NUCLEOTIDE SEQUENCE [LARGE SCALE GENOMIC DNA]</scope>
    <source>
        <strain evidence="7 8">FS-7.2</strain>
    </source>
</reference>
<dbReference type="PANTHER" id="PTHR32322">
    <property type="entry name" value="INNER MEMBRANE TRANSPORTER"/>
    <property type="match status" value="1"/>
</dbReference>
<feature type="transmembrane region" description="Helical" evidence="5">
    <location>
        <begin position="214"/>
        <end position="236"/>
    </location>
</feature>
<dbReference type="SUPFAM" id="SSF103481">
    <property type="entry name" value="Multidrug resistance efflux transporter EmrE"/>
    <property type="match status" value="1"/>
</dbReference>
<evidence type="ECO:0000256" key="3">
    <source>
        <dbReference type="ARBA" id="ARBA00022989"/>
    </source>
</evidence>
<dbReference type="PANTHER" id="PTHR32322:SF14">
    <property type="entry name" value="PROTEIN PAGO"/>
    <property type="match status" value="1"/>
</dbReference>
<name>A0A2T3KK35_9GAMM</name>
<proteinExistence type="predicted"/>
<dbReference type="InterPro" id="IPR000620">
    <property type="entry name" value="EamA_dom"/>
</dbReference>
<evidence type="ECO:0000256" key="4">
    <source>
        <dbReference type="ARBA" id="ARBA00023136"/>
    </source>
</evidence>
<gene>
    <name evidence="7" type="ORF">C9J27_06645</name>
</gene>
<keyword evidence="4 5" id="KW-0472">Membrane</keyword>
<sequence>MRNKQLSLLLFCSICFIWGTTWLAMEVAVSTIPPIFATCLRFLIASPILILLAKIFNQPLLFPKGKNKWIAIVAIFYFAIPFTLMIAGEMYISSGLASIIFANMPIAVMITSTIFLKLRLAIHQFIGLFIAIISLYIILSNELGLGGNNLLIGSSALALAVAMHAIMYVMVQKYCKDIQVITYNALPSFIAAILLFCCSLAFEHVDITVFSTPSLIAVAYLGIFASVGGIVAYFKLGQISTPFTASICFLIFPLVALTLSTLTSNATISTQSIMMLLPLLSGIFLTKISINSTYFRHHIINKFVKVKS</sequence>
<dbReference type="EMBL" id="PYNF01000004">
    <property type="protein sequence ID" value="PSU99922.1"/>
    <property type="molecule type" value="Genomic_DNA"/>
</dbReference>
<feature type="transmembrane region" description="Helical" evidence="5">
    <location>
        <begin position="94"/>
        <end position="116"/>
    </location>
</feature>
<feature type="transmembrane region" description="Helical" evidence="5">
    <location>
        <begin position="243"/>
        <end position="262"/>
    </location>
</feature>
<protein>
    <submittedName>
        <fullName evidence="7">EamA family transporter</fullName>
    </submittedName>
</protein>
<keyword evidence="2 5" id="KW-0812">Transmembrane</keyword>
<feature type="domain" description="EamA" evidence="6">
    <location>
        <begin position="7"/>
        <end position="139"/>
    </location>
</feature>
<feature type="transmembrane region" description="Helical" evidence="5">
    <location>
        <begin position="121"/>
        <end position="139"/>
    </location>
</feature>
<comment type="caution">
    <text evidence="7">The sequence shown here is derived from an EMBL/GenBank/DDBJ whole genome shotgun (WGS) entry which is preliminary data.</text>
</comment>
<dbReference type="GO" id="GO:0016020">
    <property type="term" value="C:membrane"/>
    <property type="evidence" value="ECO:0007669"/>
    <property type="project" value="UniProtKB-SubCell"/>
</dbReference>